<feature type="chain" id="PRO_5014694628" evidence="5">
    <location>
        <begin position="22"/>
        <end position="210"/>
    </location>
</feature>
<dbReference type="PROSITE" id="PS51352">
    <property type="entry name" value="THIOREDOXIN_2"/>
    <property type="match status" value="1"/>
</dbReference>
<keyword evidence="5" id="KW-0732">Signal</keyword>
<evidence type="ECO:0000256" key="4">
    <source>
        <dbReference type="PIRSR" id="PIRSR603782-2"/>
    </source>
</evidence>
<keyword evidence="3" id="KW-0479">Metal-binding</keyword>
<evidence type="ECO:0000256" key="2">
    <source>
        <dbReference type="ARBA" id="ARBA00023008"/>
    </source>
</evidence>
<dbReference type="PANTHER" id="PTHR12151:SF25">
    <property type="entry name" value="LINALOOL DEHYDRATASE_ISOMERASE DOMAIN-CONTAINING PROTEIN"/>
    <property type="match status" value="1"/>
</dbReference>
<feature type="disulfide bond" description="Redox-active" evidence="4">
    <location>
        <begin position="80"/>
        <end position="84"/>
    </location>
</feature>
<name>A0A2K9PUR4_9FLAO</name>
<evidence type="ECO:0000313" key="8">
    <source>
        <dbReference type="Proteomes" id="UP000235826"/>
    </source>
</evidence>
<reference evidence="7 8" key="1">
    <citation type="submission" date="2018-01" db="EMBL/GenBank/DDBJ databases">
        <title>Complete genome sequence of Flavivirga eckloniae ECD14 isolated from seaweed Ecklonia cava.</title>
        <authorList>
            <person name="Lee J.H."/>
            <person name="Baik K.S."/>
            <person name="Seong C.N."/>
        </authorList>
    </citation>
    <scope>NUCLEOTIDE SEQUENCE [LARGE SCALE GENOMIC DNA]</scope>
    <source>
        <strain evidence="7 8">ECD14</strain>
    </source>
</reference>
<dbReference type="EMBL" id="CP025791">
    <property type="protein sequence ID" value="AUP80794.1"/>
    <property type="molecule type" value="Genomic_DNA"/>
</dbReference>
<comment type="similarity">
    <text evidence="1">Belongs to the SCO1/2 family.</text>
</comment>
<gene>
    <name evidence="7" type="ORF">C1H87_19580</name>
</gene>
<evidence type="ECO:0000259" key="6">
    <source>
        <dbReference type="PROSITE" id="PS51352"/>
    </source>
</evidence>
<evidence type="ECO:0000313" key="7">
    <source>
        <dbReference type="EMBL" id="AUP80794.1"/>
    </source>
</evidence>
<dbReference type="InterPro" id="IPR036249">
    <property type="entry name" value="Thioredoxin-like_sf"/>
</dbReference>
<dbReference type="RefSeq" id="WP_102757440.1">
    <property type="nucleotide sequence ID" value="NZ_CP025791.1"/>
</dbReference>
<evidence type="ECO:0000256" key="3">
    <source>
        <dbReference type="PIRSR" id="PIRSR603782-1"/>
    </source>
</evidence>
<organism evidence="7 8">
    <name type="scientific">Flavivirga eckloniae</name>
    <dbReference type="NCBI Taxonomy" id="1803846"/>
    <lineage>
        <taxon>Bacteria</taxon>
        <taxon>Pseudomonadati</taxon>
        <taxon>Bacteroidota</taxon>
        <taxon>Flavobacteriia</taxon>
        <taxon>Flavobacteriales</taxon>
        <taxon>Flavobacteriaceae</taxon>
        <taxon>Flavivirga</taxon>
    </lineage>
</organism>
<keyword evidence="2 3" id="KW-0186">Copper</keyword>
<feature type="binding site" evidence="3">
    <location>
        <position position="84"/>
    </location>
    <ligand>
        <name>Cu cation</name>
        <dbReference type="ChEBI" id="CHEBI:23378"/>
    </ligand>
</feature>
<proteinExistence type="inferred from homology"/>
<evidence type="ECO:0000256" key="5">
    <source>
        <dbReference type="SAM" id="SignalP"/>
    </source>
</evidence>
<feature type="binding site" evidence="3">
    <location>
        <position position="80"/>
    </location>
    <ligand>
        <name>Cu cation</name>
        <dbReference type="ChEBI" id="CHEBI:23378"/>
    </ligand>
</feature>
<protein>
    <submittedName>
        <fullName evidence="7">SCO family protein</fullName>
    </submittedName>
</protein>
<dbReference type="InterPro" id="IPR003782">
    <property type="entry name" value="SCO1/SenC"/>
</dbReference>
<dbReference type="Proteomes" id="UP000235826">
    <property type="component" value="Chromosome"/>
</dbReference>
<dbReference type="Pfam" id="PF02630">
    <property type="entry name" value="SCO1-SenC"/>
    <property type="match status" value="1"/>
</dbReference>
<feature type="binding site" evidence="3">
    <location>
        <position position="170"/>
    </location>
    <ligand>
        <name>Cu cation</name>
        <dbReference type="ChEBI" id="CHEBI:23378"/>
    </ligand>
</feature>
<dbReference type="GO" id="GO:0046872">
    <property type="term" value="F:metal ion binding"/>
    <property type="evidence" value="ECO:0007669"/>
    <property type="project" value="UniProtKB-KW"/>
</dbReference>
<dbReference type="Gene3D" id="3.40.30.10">
    <property type="entry name" value="Glutaredoxin"/>
    <property type="match status" value="1"/>
</dbReference>
<evidence type="ECO:0000256" key="1">
    <source>
        <dbReference type="ARBA" id="ARBA00010996"/>
    </source>
</evidence>
<feature type="signal peptide" evidence="5">
    <location>
        <begin position="1"/>
        <end position="21"/>
    </location>
</feature>
<feature type="domain" description="Thioredoxin" evidence="6">
    <location>
        <begin position="42"/>
        <end position="207"/>
    </location>
</feature>
<dbReference type="KEGG" id="fek:C1H87_19580"/>
<dbReference type="PROSITE" id="PS51257">
    <property type="entry name" value="PROKAR_LIPOPROTEIN"/>
    <property type="match status" value="1"/>
</dbReference>
<dbReference type="PANTHER" id="PTHR12151">
    <property type="entry name" value="ELECTRON TRANSPORT PROTIN SCO1/SENC FAMILY MEMBER"/>
    <property type="match status" value="1"/>
</dbReference>
<keyword evidence="8" id="KW-1185">Reference proteome</keyword>
<dbReference type="InterPro" id="IPR013766">
    <property type="entry name" value="Thioredoxin_domain"/>
</dbReference>
<sequence length="210" mass="24323">MKNAILIVLAFIIIACKNKQADNEVISQLPYFNSSDFTPEWGKAIHKIPEFSFTNQKGETVTNNTYKDKIYIADFFFTSCPGICPKLTKNMGDLQKMYINDEDIMLLSHTVMPWKDSIPVLRNYADKNHVNGTKWHLVTGDKDALYHIARSGYFADEDFVKTQDESDFIHTENFVLVDKRGYIRGVYNGTLEIDVNRLKRHIEILKKEIF</sequence>
<dbReference type="CDD" id="cd02968">
    <property type="entry name" value="SCO"/>
    <property type="match status" value="1"/>
</dbReference>
<keyword evidence="4" id="KW-1015">Disulfide bond</keyword>
<dbReference type="SUPFAM" id="SSF52833">
    <property type="entry name" value="Thioredoxin-like"/>
    <property type="match status" value="1"/>
</dbReference>
<dbReference type="AlphaFoldDB" id="A0A2K9PUR4"/>
<accession>A0A2K9PUR4</accession>
<dbReference type="OrthoDB" id="9811998at2"/>